<organism evidence="3 4">
    <name type="scientific">Aquimarina muelleri</name>
    <dbReference type="NCBI Taxonomy" id="279356"/>
    <lineage>
        <taxon>Bacteria</taxon>
        <taxon>Pseudomonadati</taxon>
        <taxon>Bacteroidota</taxon>
        <taxon>Flavobacteriia</taxon>
        <taxon>Flavobacteriales</taxon>
        <taxon>Flavobacteriaceae</taxon>
        <taxon>Aquimarina</taxon>
    </lineage>
</organism>
<reference evidence="3 4" key="1">
    <citation type="journal article" date="2014" name="Int. J. Syst. Evol. Microbiol.">
        <title>Complete genome sequence of Corynebacterium casei LMG S-19264T (=DSM 44701T), isolated from a smear-ripened cheese.</title>
        <authorList>
            <consortium name="US DOE Joint Genome Institute (JGI-PGF)"/>
            <person name="Walter F."/>
            <person name="Albersmeier A."/>
            <person name="Kalinowski J."/>
            <person name="Ruckert C."/>
        </authorList>
    </citation>
    <scope>NUCLEOTIDE SEQUENCE [LARGE SCALE GENOMIC DNA]</scope>
    <source>
        <strain evidence="3 4">KCTC 12285</strain>
    </source>
</reference>
<dbReference type="CDD" id="cd06533">
    <property type="entry name" value="Glyco_transf_WecG_TagA"/>
    <property type="match status" value="1"/>
</dbReference>
<accession>A0A918N5V3</accession>
<evidence type="ECO:0000256" key="1">
    <source>
        <dbReference type="ARBA" id="ARBA00022676"/>
    </source>
</evidence>
<gene>
    <name evidence="3" type="ORF">GCM10007384_36420</name>
</gene>
<dbReference type="InterPro" id="IPR004629">
    <property type="entry name" value="WecG_TagA_CpsF"/>
</dbReference>
<protein>
    <submittedName>
        <fullName evidence="3">Teichoic acid biosynthesis protein A</fullName>
    </submittedName>
</protein>
<keyword evidence="4" id="KW-1185">Reference proteome</keyword>
<dbReference type="PANTHER" id="PTHR34136:SF1">
    <property type="entry name" value="UDP-N-ACETYL-D-MANNOSAMINURONIC ACID TRANSFERASE"/>
    <property type="match status" value="1"/>
</dbReference>
<proteinExistence type="predicted"/>
<dbReference type="Proteomes" id="UP000601108">
    <property type="component" value="Unassembled WGS sequence"/>
</dbReference>
<keyword evidence="1" id="KW-0328">Glycosyltransferase</keyword>
<dbReference type="NCBIfam" id="TIGR00696">
    <property type="entry name" value="wecG_tagA_cpsF"/>
    <property type="match status" value="1"/>
</dbReference>
<dbReference type="PANTHER" id="PTHR34136">
    <property type="match status" value="1"/>
</dbReference>
<dbReference type="RefSeq" id="WP_051316798.1">
    <property type="nucleotide sequence ID" value="NZ_BMWS01000033.1"/>
</dbReference>
<evidence type="ECO:0000256" key="2">
    <source>
        <dbReference type="ARBA" id="ARBA00022679"/>
    </source>
</evidence>
<evidence type="ECO:0000313" key="3">
    <source>
        <dbReference type="EMBL" id="GGX32199.1"/>
    </source>
</evidence>
<keyword evidence="2" id="KW-0808">Transferase</keyword>
<dbReference type="AlphaFoldDB" id="A0A918N5V3"/>
<comment type="caution">
    <text evidence="3">The sequence shown here is derived from an EMBL/GenBank/DDBJ whole genome shotgun (WGS) entry which is preliminary data.</text>
</comment>
<name>A0A918N5V3_9FLAO</name>
<evidence type="ECO:0000313" key="4">
    <source>
        <dbReference type="Proteomes" id="UP000601108"/>
    </source>
</evidence>
<dbReference type="EMBL" id="BMWS01000033">
    <property type="protein sequence ID" value="GGX32199.1"/>
    <property type="molecule type" value="Genomic_DNA"/>
</dbReference>
<sequence>MNSFFTVVLDKLYRTNNREIDFDEIFQNKKGSITFINPYSYSILRKKKNRDAVDMVNCIFVDGILLVKILKLIGVKTHRISFDMTSLAPKLFKFCEDNDKTIYFVGTKQDILEKSIENIKKEYTNLKIKGYRNGYFKTDKEKDLFQSELVSLNLDYLVVGMGTPLQERFILEMKNKQYRGNAYTCGGFLHQSSSSLIYYPAWIDKFELRWFYRMFKEKEVRKRILIEYPLFLFKISFDLFIHYFCQKPFKN</sequence>
<dbReference type="Pfam" id="PF03808">
    <property type="entry name" value="Glyco_tran_WecG"/>
    <property type="match status" value="1"/>
</dbReference>
<dbReference type="GO" id="GO:0016758">
    <property type="term" value="F:hexosyltransferase activity"/>
    <property type="evidence" value="ECO:0007669"/>
    <property type="project" value="TreeGrafter"/>
</dbReference>